<evidence type="ECO:0000259" key="3">
    <source>
        <dbReference type="Pfam" id="PF01370"/>
    </source>
</evidence>
<keyword evidence="5" id="KW-1185">Reference proteome</keyword>
<protein>
    <submittedName>
        <fullName evidence="4">Nucleoside-diphosphate-sugar epimerase</fullName>
    </submittedName>
</protein>
<dbReference type="Gene3D" id="3.40.50.720">
    <property type="entry name" value="NAD(P)-binding Rossmann-like Domain"/>
    <property type="match status" value="1"/>
</dbReference>
<dbReference type="Gene3D" id="3.90.25.10">
    <property type="entry name" value="UDP-galactose 4-epimerase, domain 1"/>
    <property type="match status" value="1"/>
</dbReference>
<dbReference type="RefSeq" id="WP_310321518.1">
    <property type="nucleotide sequence ID" value="NZ_JAVDWU010000012.1"/>
</dbReference>
<dbReference type="InterPro" id="IPR001509">
    <property type="entry name" value="Epimerase_deHydtase"/>
</dbReference>
<dbReference type="PANTHER" id="PTHR43103:SF3">
    <property type="entry name" value="ADP-L-GLYCERO-D-MANNO-HEPTOSE-6-EPIMERASE"/>
    <property type="match status" value="1"/>
</dbReference>
<evidence type="ECO:0000256" key="1">
    <source>
        <dbReference type="ARBA" id="ARBA00022857"/>
    </source>
</evidence>
<proteinExistence type="predicted"/>
<organism evidence="4 5">
    <name type="scientific">Hydrogenophaga palleronii</name>
    <dbReference type="NCBI Taxonomy" id="65655"/>
    <lineage>
        <taxon>Bacteria</taxon>
        <taxon>Pseudomonadati</taxon>
        <taxon>Pseudomonadota</taxon>
        <taxon>Betaproteobacteria</taxon>
        <taxon>Burkholderiales</taxon>
        <taxon>Comamonadaceae</taxon>
        <taxon>Hydrogenophaga</taxon>
    </lineage>
</organism>
<keyword evidence="2" id="KW-0119">Carbohydrate metabolism</keyword>
<dbReference type="EMBL" id="JAVDWU010000012">
    <property type="protein sequence ID" value="MDR7152611.1"/>
    <property type="molecule type" value="Genomic_DNA"/>
</dbReference>
<evidence type="ECO:0000313" key="4">
    <source>
        <dbReference type="EMBL" id="MDR7152611.1"/>
    </source>
</evidence>
<dbReference type="PANTHER" id="PTHR43103">
    <property type="entry name" value="NUCLEOSIDE-DIPHOSPHATE-SUGAR EPIMERASE"/>
    <property type="match status" value="1"/>
</dbReference>
<name>A0ABU1WUK0_9BURK</name>
<reference evidence="4 5" key="1">
    <citation type="submission" date="2023-07" db="EMBL/GenBank/DDBJ databases">
        <title>Sorghum-associated microbial communities from plants grown in Nebraska, USA.</title>
        <authorList>
            <person name="Schachtman D."/>
        </authorList>
    </citation>
    <scope>NUCLEOTIDE SEQUENCE [LARGE SCALE GENOMIC DNA]</scope>
    <source>
        <strain evidence="4 5">4249</strain>
    </source>
</reference>
<evidence type="ECO:0000256" key="2">
    <source>
        <dbReference type="ARBA" id="ARBA00023277"/>
    </source>
</evidence>
<feature type="domain" description="NAD-dependent epimerase/dehydratase" evidence="3">
    <location>
        <begin position="3"/>
        <end position="208"/>
    </location>
</feature>
<sequence length="319" mass="34129">MRWLVTGANGFVGRALVRQLLEHGLPGGRTLTQLAITDLALDDSPTDPRLLPLPGDLTQPNTWAPAFSTPLEGIFHLASVPGGTAEAQPTLARVVNLDATQSLLDHCRAQTERGCAPPRLVFASTIAVYGAALPPEVNDDTPAAPHMVYGAHKLMAEIAVAHASRRGWLDGVSLRLPGILVRPPAPTGQLSGFMSDFIRELSHGRPFTCPTSPGATTWASSLPNVIHNLLHAAVVDAKRLPPSRSLLLPTLRFSMAELAEAIGRVHAVPAAERVRWAPDERIEQLFGRFPPLRTFAAEHAGFVSDGDAETLVRQSLALA</sequence>
<comment type="caution">
    <text evidence="4">The sequence shown here is derived from an EMBL/GenBank/DDBJ whole genome shotgun (WGS) entry which is preliminary data.</text>
</comment>
<accession>A0ABU1WUK0</accession>
<gene>
    <name evidence="4" type="ORF">J2W49_004589</name>
</gene>
<keyword evidence="1" id="KW-0521">NADP</keyword>
<dbReference type="SUPFAM" id="SSF51735">
    <property type="entry name" value="NAD(P)-binding Rossmann-fold domains"/>
    <property type="match status" value="1"/>
</dbReference>
<dbReference type="InterPro" id="IPR036291">
    <property type="entry name" value="NAD(P)-bd_dom_sf"/>
</dbReference>
<dbReference type="Pfam" id="PF01370">
    <property type="entry name" value="Epimerase"/>
    <property type="match status" value="1"/>
</dbReference>
<evidence type="ECO:0000313" key="5">
    <source>
        <dbReference type="Proteomes" id="UP001265700"/>
    </source>
</evidence>
<dbReference type="Proteomes" id="UP001265700">
    <property type="component" value="Unassembled WGS sequence"/>
</dbReference>